<dbReference type="Gene3D" id="1.10.8.80">
    <property type="entry name" value="Magnesium chelatase subunit I, C-Terminal domain"/>
    <property type="match status" value="1"/>
</dbReference>
<gene>
    <name evidence="4" type="ORF">GV827_17290</name>
</gene>
<dbReference type="PANTHER" id="PTHR43473:SF2">
    <property type="entry name" value="MAGNESIUM-CHELATASE SUBUNIT CHLD, CHLOROPLASTIC"/>
    <property type="match status" value="1"/>
</dbReference>
<dbReference type="InterPro" id="IPR036465">
    <property type="entry name" value="vWFA_dom_sf"/>
</dbReference>
<evidence type="ECO:0000256" key="2">
    <source>
        <dbReference type="SAM" id="MobiDB-lite"/>
    </source>
</evidence>
<comment type="caution">
    <text evidence="4">The sequence shown here is derived from an EMBL/GenBank/DDBJ whole genome shotgun (WGS) entry which is preliminary data.</text>
</comment>
<keyword evidence="5" id="KW-1185">Reference proteome</keyword>
<evidence type="ECO:0000256" key="1">
    <source>
        <dbReference type="ARBA" id="ARBA00005799"/>
    </source>
</evidence>
<feature type="domain" description="VWFA" evidence="3">
    <location>
        <begin position="363"/>
        <end position="543"/>
    </location>
</feature>
<dbReference type="SUPFAM" id="SSF53300">
    <property type="entry name" value="vWA-like"/>
    <property type="match status" value="1"/>
</dbReference>
<dbReference type="SMART" id="SM00327">
    <property type="entry name" value="VWA"/>
    <property type="match status" value="1"/>
</dbReference>
<dbReference type="AlphaFoldDB" id="A0A6P0CGD6"/>
<dbReference type="InterPro" id="IPR027417">
    <property type="entry name" value="P-loop_NTPase"/>
</dbReference>
<dbReference type="Pfam" id="PF13519">
    <property type="entry name" value="VWA_2"/>
    <property type="match status" value="1"/>
</dbReference>
<dbReference type="PANTHER" id="PTHR43473">
    <property type="entry name" value="MAGNESIUM-CHELATASE SUBUNIT CHLD, CHLOROPLASTIC"/>
    <property type="match status" value="1"/>
</dbReference>
<feature type="compositionally biased region" description="Basic and acidic residues" evidence="2">
    <location>
        <begin position="234"/>
        <end position="254"/>
    </location>
</feature>
<dbReference type="CDD" id="cd01451">
    <property type="entry name" value="vWA_Magnesium_chelatase"/>
    <property type="match status" value="1"/>
</dbReference>
<comment type="similarity">
    <text evidence="1">Belongs to the Mg-chelatase subunits D/I family.</text>
</comment>
<dbReference type="Gene3D" id="3.40.50.410">
    <property type="entry name" value="von Willebrand factor, type A domain"/>
    <property type="match status" value="1"/>
</dbReference>
<evidence type="ECO:0000259" key="3">
    <source>
        <dbReference type="PROSITE" id="PS50234"/>
    </source>
</evidence>
<dbReference type="EMBL" id="JAABNT010000012">
    <property type="protein sequence ID" value="NEK24145.1"/>
    <property type="molecule type" value="Genomic_DNA"/>
</dbReference>
<dbReference type="RefSeq" id="WP_164355065.1">
    <property type="nucleotide sequence ID" value="NZ_JAABNT010000012.1"/>
</dbReference>
<evidence type="ECO:0000313" key="4">
    <source>
        <dbReference type="EMBL" id="NEK24145.1"/>
    </source>
</evidence>
<feature type="region of interest" description="Disordered" evidence="2">
    <location>
        <begin position="230"/>
        <end position="254"/>
    </location>
</feature>
<dbReference type="InterPro" id="IPR041702">
    <property type="entry name" value="BchD/ChlD_VWA"/>
</dbReference>
<evidence type="ECO:0000313" key="5">
    <source>
        <dbReference type="Proteomes" id="UP000468591"/>
    </source>
</evidence>
<dbReference type="Pfam" id="PF17863">
    <property type="entry name" value="AAA_lid_2"/>
    <property type="match status" value="1"/>
</dbReference>
<accession>A0A6P0CGD6</accession>
<dbReference type="SUPFAM" id="SSF52540">
    <property type="entry name" value="P-loop containing nucleoside triphosphate hydrolases"/>
    <property type="match status" value="1"/>
</dbReference>
<dbReference type="InterPro" id="IPR041628">
    <property type="entry name" value="ChlI/MoxR_AAA_lid"/>
</dbReference>
<dbReference type="PROSITE" id="PS50234">
    <property type="entry name" value="VWFA"/>
    <property type="match status" value="1"/>
</dbReference>
<reference evidence="4 5" key="1">
    <citation type="submission" date="2020-01" db="EMBL/GenBank/DDBJ databases">
        <title>Sulfitobacter sediminilitoris sp. nov., isolated from a tidal flat.</title>
        <authorList>
            <person name="Park S."/>
            <person name="Yoon J.-H."/>
        </authorList>
    </citation>
    <scope>NUCLEOTIDE SEQUENCE [LARGE SCALE GENOMIC DNA]</scope>
    <source>
        <strain evidence="4 5">JBTF-M27</strain>
    </source>
</reference>
<dbReference type="InterPro" id="IPR002035">
    <property type="entry name" value="VWF_A"/>
</dbReference>
<feature type="compositionally biased region" description="Polar residues" evidence="2">
    <location>
        <begin position="274"/>
        <end position="288"/>
    </location>
</feature>
<feature type="region of interest" description="Disordered" evidence="2">
    <location>
        <begin position="274"/>
        <end position="313"/>
    </location>
</feature>
<proteinExistence type="inferred from homology"/>
<organism evidence="4 5">
    <name type="scientific">Sulfitobacter sediminilitoris</name>
    <dbReference type="NCBI Taxonomy" id="2698830"/>
    <lineage>
        <taxon>Bacteria</taxon>
        <taxon>Pseudomonadati</taxon>
        <taxon>Pseudomonadota</taxon>
        <taxon>Alphaproteobacteria</taxon>
        <taxon>Rhodobacterales</taxon>
        <taxon>Roseobacteraceae</taxon>
        <taxon>Sulfitobacter</taxon>
    </lineage>
</organism>
<protein>
    <submittedName>
        <fullName evidence="4">Magnesium chelatase subunit D</fullName>
    </submittedName>
</protein>
<name>A0A6P0CGD6_9RHOB</name>
<dbReference type="Proteomes" id="UP000468591">
    <property type="component" value="Unassembled WGS sequence"/>
</dbReference>
<dbReference type="NCBIfam" id="NF009943">
    <property type="entry name" value="PRK13406.1"/>
    <property type="match status" value="1"/>
</dbReference>
<sequence>MTPWGRAITALRLLEIDPKGLKGIVLHARSGPVRDAFLARIPSQCVRLHPQMTQDTLTGGIDVSTSLSEGTLVRQRGLLDAHKRHFVLTMAERTPPLMAASIASMLDTGTGNSVIMLDERTEEDAPPPIALTDRLAFHVSLEGLGLQDISDQEIAVGARLDPAHINTSDQIMTDLVTLAVSLGITSLRAPTLALSAAKAYAALNGRKTVIEADMIAAAELVLAPRATQLPQEAPEPRQNEPEPEPNKQPRSPDKVTLPDELLLAAIETALPPNLLSQKGSNTLKSASGSGAGQKRIGNRRGRPLPARNTSARNGQARVDLIATLRAAVPWQKLRKTALPDRTGPIIHPTDLRYRRYEDLSDRLLVFAVDASGSAALARLAEAKGAVELLLAEAYARRDHVALISFRGEGAETLLPPTRSLVQTKRRLAELPGGGGTPLATGLHVALETASTAFRKGLSPVIVLLTDGRSNVALNGAPDRAQAATDATRVATQIAQAGIDTIIIDTGRRPEPALRELSLSLRGHYVSLPRADAQALSQTVSRTLEI</sequence>